<dbReference type="GO" id="GO:0016020">
    <property type="term" value="C:membrane"/>
    <property type="evidence" value="ECO:0007669"/>
    <property type="project" value="InterPro"/>
</dbReference>
<dbReference type="GeneID" id="111020877"/>
<dbReference type="InterPro" id="IPR015260">
    <property type="entry name" value="Syntaxin-6/10/61_N"/>
</dbReference>
<keyword evidence="2" id="KW-0813">Transport</keyword>
<evidence type="ECO:0000256" key="5">
    <source>
        <dbReference type="ARBA" id="ARBA00022989"/>
    </source>
</evidence>
<feature type="domain" description="Syntaxin 6/10/61 N-terminal" evidence="9">
    <location>
        <begin position="13"/>
        <end position="102"/>
    </location>
</feature>
<name>A0A6J1DIU9_MOMCH</name>
<dbReference type="Proteomes" id="UP000504603">
    <property type="component" value="Unplaced"/>
</dbReference>
<evidence type="ECO:0000256" key="1">
    <source>
        <dbReference type="ARBA" id="ARBA00009063"/>
    </source>
</evidence>
<keyword evidence="4" id="KW-0653">Protein transport</keyword>
<evidence type="ECO:0000256" key="7">
    <source>
        <dbReference type="ARBA" id="ARBA00023136"/>
    </source>
</evidence>
<keyword evidence="3" id="KW-0812">Transmembrane</keyword>
<evidence type="ECO:0000313" key="11">
    <source>
        <dbReference type="RefSeq" id="XP_022153364.1"/>
    </source>
</evidence>
<evidence type="ECO:0000259" key="9">
    <source>
        <dbReference type="Pfam" id="PF09177"/>
    </source>
</evidence>
<keyword evidence="7" id="KW-0472">Membrane</keyword>
<evidence type="ECO:0000256" key="6">
    <source>
        <dbReference type="ARBA" id="ARBA00023034"/>
    </source>
</evidence>
<evidence type="ECO:0000256" key="3">
    <source>
        <dbReference type="ARBA" id="ARBA00022692"/>
    </source>
</evidence>
<dbReference type="Pfam" id="PF09177">
    <property type="entry name" value="STX6_10_61_N"/>
    <property type="match status" value="1"/>
</dbReference>
<dbReference type="GO" id="GO:0005794">
    <property type="term" value="C:Golgi apparatus"/>
    <property type="evidence" value="ECO:0007669"/>
    <property type="project" value="UniProtKB-SubCell"/>
</dbReference>
<dbReference type="Gene3D" id="1.20.58.90">
    <property type="match status" value="1"/>
</dbReference>
<accession>A0A6J1DIU9</accession>
<keyword evidence="6" id="KW-0333">Golgi apparatus</keyword>
<reference evidence="11" key="1">
    <citation type="submission" date="2025-08" db="UniProtKB">
        <authorList>
            <consortium name="RefSeq"/>
        </authorList>
    </citation>
    <scope>IDENTIFICATION</scope>
    <source>
        <strain evidence="11">OHB3-1</strain>
    </source>
</reference>
<dbReference type="GO" id="GO:0048193">
    <property type="term" value="P:Golgi vesicle transport"/>
    <property type="evidence" value="ECO:0007669"/>
    <property type="project" value="InterPro"/>
</dbReference>
<dbReference type="PANTHER" id="PTHR34949:SF3">
    <property type="entry name" value="OS08G0244100 PROTEIN"/>
    <property type="match status" value="1"/>
</dbReference>
<comment type="subcellular location">
    <subcellularLocation>
        <location evidence="8">Golgi apparatus</location>
        <location evidence="8">trans-Golgi network membrane</location>
        <topology evidence="8">Single-pass type IV membrane protein</topology>
    </subcellularLocation>
</comment>
<evidence type="ECO:0000256" key="8">
    <source>
        <dbReference type="ARBA" id="ARBA00037801"/>
    </source>
</evidence>
<dbReference type="InterPro" id="IPR010989">
    <property type="entry name" value="SNARE"/>
</dbReference>
<dbReference type="GO" id="GO:0015031">
    <property type="term" value="P:protein transport"/>
    <property type="evidence" value="ECO:0007669"/>
    <property type="project" value="UniProtKB-KW"/>
</dbReference>
<dbReference type="CDD" id="cd21442">
    <property type="entry name" value="SNARE_NTD_STX6-like"/>
    <property type="match status" value="1"/>
</dbReference>
<protein>
    <submittedName>
        <fullName evidence="11">Uncharacterized protein LOC111020877 isoform X2</fullName>
    </submittedName>
</protein>
<sequence>MLVANSFDLWKKDGFFSAAEQVQESADTMEFAFRTWVRERREGLNPDDLDELRWELQTTLGTAKWQLEEFEKAVRVSYGSRSEEPVLERHRHFVAAIAYRISLVEAALRESYDKEGKQPLRWVNLNEEECNDLATFLSGTSQVPRNAKTKSSVSKSSAKSYAYENCERAVAEVNLTPTCSLSNSSKMKGNEYVYSIDTDSQKLKDLEVRESFVRVDDALCKMDRTTKARRASPPTAPELKIVIEDEKQEIKQPISSVEVTRKGKSGSVFWKRGCGNFSKGER</sequence>
<dbReference type="AlphaFoldDB" id="A0A6J1DIU9"/>
<comment type="similarity">
    <text evidence="1">Belongs to the syntaxin family.</text>
</comment>
<proteinExistence type="inferred from homology"/>
<keyword evidence="5" id="KW-1133">Transmembrane helix</keyword>
<keyword evidence="10" id="KW-1185">Reference proteome</keyword>
<evidence type="ECO:0000313" key="10">
    <source>
        <dbReference type="Proteomes" id="UP000504603"/>
    </source>
</evidence>
<evidence type="ECO:0000256" key="4">
    <source>
        <dbReference type="ARBA" id="ARBA00022927"/>
    </source>
</evidence>
<dbReference type="PANTHER" id="PTHR34949">
    <property type="entry name" value="OS05G0443700 PROTEIN"/>
    <property type="match status" value="1"/>
</dbReference>
<evidence type="ECO:0000256" key="2">
    <source>
        <dbReference type="ARBA" id="ARBA00022448"/>
    </source>
</evidence>
<gene>
    <name evidence="11" type="primary">LOC111020877</name>
</gene>
<dbReference type="SUPFAM" id="SSF47661">
    <property type="entry name" value="t-snare proteins"/>
    <property type="match status" value="1"/>
</dbReference>
<dbReference type="FunFam" id="1.20.58.90:FF:000004">
    <property type="entry name" value="Syntaxin 10"/>
    <property type="match status" value="1"/>
</dbReference>
<dbReference type="RefSeq" id="XP_022153364.1">
    <property type="nucleotide sequence ID" value="XM_022297672.1"/>
</dbReference>
<organism evidence="10 11">
    <name type="scientific">Momordica charantia</name>
    <name type="common">Bitter gourd</name>
    <name type="synonym">Balsam pear</name>
    <dbReference type="NCBI Taxonomy" id="3673"/>
    <lineage>
        <taxon>Eukaryota</taxon>
        <taxon>Viridiplantae</taxon>
        <taxon>Streptophyta</taxon>
        <taxon>Embryophyta</taxon>
        <taxon>Tracheophyta</taxon>
        <taxon>Spermatophyta</taxon>
        <taxon>Magnoliopsida</taxon>
        <taxon>eudicotyledons</taxon>
        <taxon>Gunneridae</taxon>
        <taxon>Pentapetalae</taxon>
        <taxon>rosids</taxon>
        <taxon>fabids</taxon>
        <taxon>Cucurbitales</taxon>
        <taxon>Cucurbitaceae</taxon>
        <taxon>Momordiceae</taxon>
        <taxon>Momordica</taxon>
    </lineage>
</organism>